<dbReference type="InterPro" id="IPR011993">
    <property type="entry name" value="PH-like_dom_sf"/>
</dbReference>
<dbReference type="Proteomes" id="UP001596105">
    <property type="component" value="Unassembled WGS sequence"/>
</dbReference>
<reference evidence="2" key="1">
    <citation type="journal article" date="2019" name="Int. J. Syst. Evol. Microbiol.">
        <title>The Global Catalogue of Microorganisms (GCM) 10K type strain sequencing project: providing services to taxonomists for standard genome sequencing and annotation.</title>
        <authorList>
            <consortium name="The Broad Institute Genomics Platform"/>
            <consortium name="The Broad Institute Genome Sequencing Center for Infectious Disease"/>
            <person name="Wu L."/>
            <person name="Ma J."/>
        </authorList>
    </citation>
    <scope>NUCLEOTIDE SEQUENCE [LARGE SCALE GENOMIC DNA]</scope>
    <source>
        <strain evidence="2">CCUG 57113</strain>
    </source>
</reference>
<dbReference type="RefSeq" id="WP_209742737.1">
    <property type="nucleotide sequence ID" value="NZ_JBHSMH010000005.1"/>
</dbReference>
<dbReference type="EMBL" id="JBHSMH010000005">
    <property type="protein sequence ID" value="MFC5467541.1"/>
    <property type="molecule type" value="Genomic_DNA"/>
</dbReference>
<organism evidence="1 2">
    <name type="scientific">Cohnella suwonensis</name>
    <dbReference type="NCBI Taxonomy" id="696072"/>
    <lineage>
        <taxon>Bacteria</taxon>
        <taxon>Bacillati</taxon>
        <taxon>Bacillota</taxon>
        <taxon>Bacilli</taxon>
        <taxon>Bacillales</taxon>
        <taxon>Paenibacillaceae</taxon>
        <taxon>Cohnella</taxon>
    </lineage>
</organism>
<dbReference type="Gene3D" id="2.30.29.30">
    <property type="entry name" value="Pleckstrin-homology domain (PH domain)/Phosphotyrosine-binding domain (PTB)"/>
    <property type="match status" value="1"/>
</dbReference>
<evidence type="ECO:0008006" key="3">
    <source>
        <dbReference type="Google" id="ProtNLM"/>
    </source>
</evidence>
<proteinExistence type="predicted"/>
<evidence type="ECO:0000313" key="2">
    <source>
        <dbReference type="Proteomes" id="UP001596105"/>
    </source>
</evidence>
<evidence type="ECO:0000313" key="1">
    <source>
        <dbReference type="EMBL" id="MFC5467541.1"/>
    </source>
</evidence>
<keyword evidence="2" id="KW-1185">Reference proteome</keyword>
<gene>
    <name evidence="1" type="ORF">ACFPPD_02355</name>
</gene>
<accession>A0ABW0LS79</accession>
<sequence length="110" mass="12138">MQTVQSEKQQNEEPVLFKKAANLFRGIESVGGWLHASETRMKFVPHALNIQSAPLDIPYADIASIAKRNTMGIVPNGILLTLKSGARHKFVLYKRSSFIAFVNGKISGVL</sequence>
<name>A0ABW0LS79_9BACL</name>
<protein>
    <recommendedName>
        <fullName evidence="3">GRAM domain-containing protein</fullName>
    </recommendedName>
</protein>
<comment type="caution">
    <text evidence="1">The sequence shown here is derived from an EMBL/GenBank/DDBJ whole genome shotgun (WGS) entry which is preliminary data.</text>
</comment>